<accession>L1IIG1</accession>
<evidence type="ECO:0000313" key="3">
    <source>
        <dbReference type="EnsemblProtists" id="EKX36043"/>
    </source>
</evidence>
<feature type="transmembrane region" description="Helical" evidence="1">
    <location>
        <begin position="359"/>
        <end position="392"/>
    </location>
</feature>
<name>L1IIG1_GUITC</name>
<feature type="transmembrane region" description="Helical" evidence="1">
    <location>
        <begin position="290"/>
        <end position="309"/>
    </location>
</feature>
<feature type="transmembrane region" description="Helical" evidence="1">
    <location>
        <begin position="233"/>
        <end position="252"/>
    </location>
</feature>
<proteinExistence type="predicted"/>
<gene>
    <name evidence="2" type="ORF">GUITHDRAFT_146082</name>
</gene>
<reference evidence="4" key="2">
    <citation type="submission" date="2012-11" db="EMBL/GenBank/DDBJ databases">
        <authorList>
            <person name="Kuo A."/>
            <person name="Curtis B.A."/>
            <person name="Tanifuji G."/>
            <person name="Burki F."/>
            <person name="Gruber A."/>
            <person name="Irimia M."/>
            <person name="Maruyama S."/>
            <person name="Arias M.C."/>
            <person name="Ball S.G."/>
            <person name="Gile G.H."/>
            <person name="Hirakawa Y."/>
            <person name="Hopkins J.F."/>
            <person name="Rensing S.A."/>
            <person name="Schmutz J."/>
            <person name="Symeonidi A."/>
            <person name="Elias M."/>
            <person name="Eveleigh R.J."/>
            <person name="Herman E.K."/>
            <person name="Klute M.J."/>
            <person name="Nakayama T."/>
            <person name="Obornik M."/>
            <person name="Reyes-Prieto A."/>
            <person name="Armbrust E.V."/>
            <person name="Aves S.J."/>
            <person name="Beiko R.G."/>
            <person name="Coutinho P."/>
            <person name="Dacks J.B."/>
            <person name="Durnford D.G."/>
            <person name="Fast N.M."/>
            <person name="Green B.R."/>
            <person name="Grisdale C."/>
            <person name="Hempe F."/>
            <person name="Henrissat B."/>
            <person name="Hoppner M.P."/>
            <person name="Ishida K.-I."/>
            <person name="Kim E."/>
            <person name="Koreny L."/>
            <person name="Kroth P.G."/>
            <person name="Liu Y."/>
            <person name="Malik S.-B."/>
            <person name="Maier U.G."/>
            <person name="McRose D."/>
            <person name="Mock T."/>
            <person name="Neilson J.A."/>
            <person name="Onodera N.T."/>
            <person name="Poole A.M."/>
            <person name="Pritham E.J."/>
            <person name="Richards T.A."/>
            <person name="Rocap G."/>
            <person name="Roy S.W."/>
            <person name="Sarai C."/>
            <person name="Schaack S."/>
            <person name="Shirato S."/>
            <person name="Slamovits C.H."/>
            <person name="Spencer D.F."/>
            <person name="Suzuki S."/>
            <person name="Worden A.Z."/>
            <person name="Zauner S."/>
            <person name="Barry K."/>
            <person name="Bell C."/>
            <person name="Bharti A.K."/>
            <person name="Crow J.A."/>
            <person name="Grimwood J."/>
            <person name="Kramer R."/>
            <person name="Lindquist E."/>
            <person name="Lucas S."/>
            <person name="Salamov A."/>
            <person name="McFadden G.I."/>
            <person name="Lane C.E."/>
            <person name="Keeling P.J."/>
            <person name="Gray M.W."/>
            <person name="Grigoriev I.V."/>
            <person name="Archibald J.M."/>
        </authorList>
    </citation>
    <scope>NUCLEOTIDE SEQUENCE</scope>
    <source>
        <strain evidence="4">CCMP2712</strain>
    </source>
</reference>
<dbReference type="eggNOG" id="ENOG502SB12">
    <property type="taxonomic scope" value="Eukaryota"/>
</dbReference>
<feature type="transmembrane region" description="Helical" evidence="1">
    <location>
        <begin position="329"/>
        <end position="347"/>
    </location>
</feature>
<dbReference type="HOGENOM" id="CLU_626204_0_0_1"/>
<dbReference type="KEGG" id="gtt:GUITHDRAFT_146082"/>
<reference evidence="2 4" key="1">
    <citation type="journal article" date="2012" name="Nature">
        <title>Algal genomes reveal evolutionary mosaicism and the fate of nucleomorphs.</title>
        <authorList>
            <consortium name="DOE Joint Genome Institute"/>
            <person name="Curtis B.A."/>
            <person name="Tanifuji G."/>
            <person name="Burki F."/>
            <person name="Gruber A."/>
            <person name="Irimia M."/>
            <person name="Maruyama S."/>
            <person name="Arias M.C."/>
            <person name="Ball S.G."/>
            <person name="Gile G.H."/>
            <person name="Hirakawa Y."/>
            <person name="Hopkins J.F."/>
            <person name="Kuo A."/>
            <person name="Rensing S.A."/>
            <person name="Schmutz J."/>
            <person name="Symeonidi A."/>
            <person name="Elias M."/>
            <person name="Eveleigh R.J."/>
            <person name="Herman E.K."/>
            <person name="Klute M.J."/>
            <person name="Nakayama T."/>
            <person name="Obornik M."/>
            <person name="Reyes-Prieto A."/>
            <person name="Armbrust E.V."/>
            <person name="Aves S.J."/>
            <person name="Beiko R.G."/>
            <person name="Coutinho P."/>
            <person name="Dacks J.B."/>
            <person name="Durnford D.G."/>
            <person name="Fast N.M."/>
            <person name="Green B.R."/>
            <person name="Grisdale C.J."/>
            <person name="Hempel F."/>
            <person name="Henrissat B."/>
            <person name="Hoppner M.P."/>
            <person name="Ishida K."/>
            <person name="Kim E."/>
            <person name="Koreny L."/>
            <person name="Kroth P.G."/>
            <person name="Liu Y."/>
            <person name="Malik S.B."/>
            <person name="Maier U.G."/>
            <person name="McRose D."/>
            <person name="Mock T."/>
            <person name="Neilson J.A."/>
            <person name="Onodera N.T."/>
            <person name="Poole A.M."/>
            <person name="Pritham E.J."/>
            <person name="Richards T.A."/>
            <person name="Rocap G."/>
            <person name="Roy S.W."/>
            <person name="Sarai C."/>
            <person name="Schaack S."/>
            <person name="Shirato S."/>
            <person name="Slamovits C.H."/>
            <person name="Spencer D.F."/>
            <person name="Suzuki S."/>
            <person name="Worden A.Z."/>
            <person name="Zauner S."/>
            <person name="Barry K."/>
            <person name="Bell C."/>
            <person name="Bharti A.K."/>
            <person name="Crow J.A."/>
            <person name="Grimwood J."/>
            <person name="Kramer R."/>
            <person name="Lindquist E."/>
            <person name="Lucas S."/>
            <person name="Salamov A."/>
            <person name="McFadden G.I."/>
            <person name="Lane C.E."/>
            <person name="Keeling P.J."/>
            <person name="Gray M.W."/>
            <person name="Grigoriev I.V."/>
            <person name="Archibald J.M."/>
        </authorList>
    </citation>
    <scope>NUCLEOTIDE SEQUENCE</scope>
    <source>
        <strain evidence="2 4">CCMP2712</strain>
    </source>
</reference>
<feature type="transmembrane region" description="Helical" evidence="1">
    <location>
        <begin position="196"/>
        <end position="221"/>
    </location>
</feature>
<feature type="transmembrane region" description="Helical" evidence="1">
    <location>
        <begin position="258"/>
        <end position="278"/>
    </location>
</feature>
<sequence length="438" mass="48161">MVAISHVTVFCASALSLATIWGMCLNPAAVQSRLKQLWTPPSNDAAASSAVALKPRSMTQAFQLGMLRAQCRKSGWCPHHVLVRAGEVLQSAGPVMADQLLRVESVLKEEDERESTMKRMRGMMNLVNIAWFVSIVGIICTIIPFVIKLLLPLKDIFAGAVISAFLAMHRNGVFSVVGFYLCLCLVVQGSRYPPGYAYSAVMVSLSGAMGFAPCIVYSLSLLSRQEAAGMRQIIRIAMLYCLLVLAPLAVFFQSSLMGFLSCAALFDLCGFGIRYMGIGYEIGFENRQDLFRCLLVSFCFLSAYLLLAMSSPSESIQHYTRPFSKGMTVVGSMVYFISLLILSHPWISKGRDYMLANSVMLASLVVCAGIGSIWGIDAVTNISCTYAVLWAMEKQFEIVPGNVAPAFVFFCSLYYIAHFIQTRPHFLLCLVDPDCMGR</sequence>
<organism evidence="2">
    <name type="scientific">Guillardia theta (strain CCMP2712)</name>
    <name type="common">Cryptophyte</name>
    <dbReference type="NCBI Taxonomy" id="905079"/>
    <lineage>
        <taxon>Eukaryota</taxon>
        <taxon>Cryptophyceae</taxon>
        <taxon>Pyrenomonadales</taxon>
        <taxon>Geminigeraceae</taxon>
        <taxon>Guillardia</taxon>
    </lineage>
</organism>
<dbReference type="AlphaFoldDB" id="L1IIG1"/>
<reference evidence="3" key="3">
    <citation type="submission" date="2015-06" db="UniProtKB">
        <authorList>
            <consortium name="EnsemblProtists"/>
        </authorList>
    </citation>
    <scope>IDENTIFICATION</scope>
</reference>
<dbReference type="PaxDb" id="55529-EKX36043"/>
<feature type="transmembrane region" description="Helical" evidence="1">
    <location>
        <begin position="172"/>
        <end position="190"/>
    </location>
</feature>
<dbReference type="OMA" id="CIGWESE"/>
<evidence type="ECO:0000256" key="1">
    <source>
        <dbReference type="SAM" id="Phobius"/>
    </source>
</evidence>
<dbReference type="EMBL" id="JH993080">
    <property type="protein sequence ID" value="EKX36043.1"/>
    <property type="molecule type" value="Genomic_DNA"/>
</dbReference>
<keyword evidence="1" id="KW-0812">Transmembrane</keyword>
<dbReference type="GeneID" id="17292753"/>
<keyword evidence="1" id="KW-1133">Transmembrane helix</keyword>
<dbReference type="Proteomes" id="UP000011087">
    <property type="component" value="Unassembled WGS sequence"/>
</dbReference>
<dbReference type="EnsemblProtists" id="EKX36043">
    <property type="protein sequence ID" value="EKX36043"/>
    <property type="gene ID" value="GUITHDRAFT_146082"/>
</dbReference>
<evidence type="ECO:0000313" key="4">
    <source>
        <dbReference type="Proteomes" id="UP000011087"/>
    </source>
</evidence>
<feature type="transmembrane region" description="Helical" evidence="1">
    <location>
        <begin position="398"/>
        <end position="417"/>
    </location>
</feature>
<evidence type="ECO:0000313" key="2">
    <source>
        <dbReference type="EMBL" id="EKX36043.1"/>
    </source>
</evidence>
<feature type="transmembrane region" description="Helical" evidence="1">
    <location>
        <begin position="129"/>
        <end position="151"/>
    </location>
</feature>
<keyword evidence="1" id="KW-0472">Membrane</keyword>
<dbReference type="RefSeq" id="XP_005823023.1">
    <property type="nucleotide sequence ID" value="XM_005822966.1"/>
</dbReference>
<protein>
    <submittedName>
        <fullName evidence="2 3">Uncharacterized protein</fullName>
    </submittedName>
</protein>
<keyword evidence="4" id="KW-1185">Reference proteome</keyword>